<sequence>MRSPGRTRATAVAVPLSVAVATVVGVAACAPLASPAPSPSTPPPPATASPTPSASPSPAEATVDLTEPGVARAVVDELLAASGARRAIMVSVSRTEASVAVVEDGVAQTWAYRDGTIAPVQSDIHNVDQATFVPDDYALDDVGALFRAGVAVSGSDAGQELQIVEYSGGQVSMTVTTNPESRTVFFHPDGTLVPTLDFTSGDGVRTAYEAAVGRRGSVLQLGFGSDLGVYADVVGDEPGTITRHQRPARTPVIVTQRTEATTLRPFDPALVDPDVVWQVVDARRDAGAYTYDQPWSCLVDRREGTTAPRLHCTIGSDTVTTDLTGRPLPG</sequence>
<feature type="region of interest" description="Disordered" evidence="1">
    <location>
        <begin position="34"/>
        <end position="62"/>
    </location>
</feature>
<evidence type="ECO:0000256" key="2">
    <source>
        <dbReference type="SAM" id="SignalP"/>
    </source>
</evidence>
<reference evidence="3 4" key="1">
    <citation type="journal article" date="2023" name="Environ Microbiome">
        <title>A coral-associated actinobacterium mitigates coral bleaching under heat stress.</title>
        <authorList>
            <person name="Li J."/>
            <person name="Zou Y."/>
            <person name="Li Q."/>
            <person name="Zhang J."/>
            <person name="Bourne D.G."/>
            <person name="Lyu Y."/>
            <person name="Liu C."/>
            <person name="Zhang S."/>
        </authorList>
    </citation>
    <scope>NUCLEOTIDE SEQUENCE [LARGE SCALE GENOMIC DNA]</scope>
    <source>
        <strain evidence="3 4">SCSIO 13291</strain>
    </source>
</reference>
<dbReference type="EMBL" id="CP115965">
    <property type="protein sequence ID" value="WZW99247.1"/>
    <property type="molecule type" value="Genomic_DNA"/>
</dbReference>
<evidence type="ECO:0000256" key="1">
    <source>
        <dbReference type="SAM" id="MobiDB-lite"/>
    </source>
</evidence>
<keyword evidence="2" id="KW-0732">Signal</keyword>
<proteinExistence type="predicted"/>
<feature type="compositionally biased region" description="Pro residues" evidence="1">
    <location>
        <begin position="34"/>
        <end position="47"/>
    </location>
</feature>
<feature type="signal peptide" evidence="2">
    <location>
        <begin position="1"/>
        <end position="27"/>
    </location>
</feature>
<feature type="compositionally biased region" description="Low complexity" evidence="1">
    <location>
        <begin position="48"/>
        <end position="62"/>
    </location>
</feature>
<dbReference type="RefSeq" id="WP_232549603.1">
    <property type="nucleotide sequence ID" value="NZ_CP115965.1"/>
</dbReference>
<organism evidence="3 4">
    <name type="scientific">Propioniciclava soli</name>
    <dbReference type="NCBI Taxonomy" id="2775081"/>
    <lineage>
        <taxon>Bacteria</taxon>
        <taxon>Bacillati</taxon>
        <taxon>Actinomycetota</taxon>
        <taxon>Actinomycetes</taxon>
        <taxon>Propionibacteriales</taxon>
        <taxon>Propionibacteriaceae</taxon>
        <taxon>Propioniciclava</taxon>
    </lineage>
</organism>
<protein>
    <recommendedName>
        <fullName evidence="5">DUF2092 domain-containing protein</fullName>
    </recommendedName>
</protein>
<evidence type="ECO:0000313" key="4">
    <source>
        <dbReference type="Proteomes" id="UP001434337"/>
    </source>
</evidence>
<name>A0ABZ3C8Z3_9ACTN</name>
<evidence type="ECO:0000313" key="3">
    <source>
        <dbReference type="EMBL" id="WZW99247.1"/>
    </source>
</evidence>
<dbReference type="PROSITE" id="PS51257">
    <property type="entry name" value="PROKAR_LIPOPROTEIN"/>
    <property type="match status" value="1"/>
</dbReference>
<keyword evidence="4" id="KW-1185">Reference proteome</keyword>
<feature type="chain" id="PRO_5046291771" description="DUF2092 domain-containing protein" evidence="2">
    <location>
        <begin position="28"/>
        <end position="330"/>
    </location>
</feature>
<evidence type="ECO:0008006" key="5">
    <source>
        <dbReference type="Google" id="ProtNLM"/>
    </source>
</evidence>
<dbReference type="Proteomes" id="UP001434337">
    <property type="component" value="Chromosome"/>
</dbReference>
<gene>
    <name evidence="3" type="ORF">PCC79_03350</name>
</gene>
<accession>A0ABZ3C8Z3</accession>